<gene>
    <name evidence="3" type="ORF">CAOG_008848</name>
</gene>
<evidence type="ECO:0000256" key="1">
    <source>
        <dbReference type="SAM" id="MobiDB-lite"/>
    </source>
</evidence>
<evidence type="ECO:0000313" key="4">
    <source>
        <dbReference type="Proteomes" id="UP000008743"/>
    </source>
</evidence>
<keyword evidence="4" id="KW-1185">Reference proteome</keyword>
<dbReference type="PROSITE" id="PS50238">
    <property type="entry name" value="RHOGAP"/>
    <property type="match status" value="1"/>
</dbReference>
<reference evidence="4" key="1">
    <citation type="submission" date="2011-02" db="EMBL/GenBank/DDBJ databases">
        <title>The Genome Sequence of Capsaspora owczarzaki ATCC 30864.</title>
        <authorList>
            <person name="Russ C."/>
            <person name="Cuomo C."/>
            <person name="Burger G."/>
            <person name="Gray M.W."/>
            <person name="Holland P.W.H."/>
            <person name="King N."/>
            <person name="Lang F.B.F."/>
            <person name="Roger A.J."/>
            <person name="Ruiz-Trillo I."/>
            <person name="Young S.K."/>
            <person name="Zeng Q."/>
            <person name="Gargeya S."/>
            <person name="Alvarado L."/>
            <person name="Berlin A."/>
            <person name="Chapman S.B."/>
            <person name="Chen Z."/>
            <person name="Freedman E."/>
            <person name="Gellesch M."/>
            <person name="Goldberg J."/>
            <person name="Griggs A."/>
            <person name="Gujja S."/>
            <person name="Heilman E."/>
            <person name="Heiman D."/>
            <person name="Howarth C."/>
            <person name="Mehta T."/>
            <person name="Neiman D."/>
            <person name="Pearson M."/>
            <person name="Roberts A."/>
            <person name="Saif S."/>
            <person name="Shea T."/>
            <person name="Shenoy N."/>
            <person name="Sisk P."/>
            <person name="Stolte C."/>
            <person name="Sykes S."/>
            <person name="White J."/>
            <person name="Yandava C."/>
            <person name="Haas B."/>
            <person name="Nusbaum C."/>
            <person name="Birren B."/>
        </authorList>
    </citation>
    <scope>NUCLEOTIDE SEQUENCE</scope>
    <source>
        <strain evidence="4">ATCC 30864</strain>
    </source>
</reference>
<dbReference type="EMBL" id="KE346367">
    <property type="protein sequence ID" value="KJE94327.1"/>
    <property type="molecule type" value="Genomic_DNA"/>
</dbReference>
<sequence length="323" mass="33334">MDGQPPSGPASQALVTKGKRTSSMTLTGVRVSLDDVGAYTSPSSGGDSPVGTSNIGSGPGGRSILTTSGNSLPMLATHNASSPGSVAGPSPSSGSSSLPGSAASSSSAGASGNTGSGSPLFRSVSNVHSPLSSPREKSSGSEDSPRPRLRTEDSIRRTHSGDKFTRPEKKHRTFGVDLAKVLKRENSKIPFILELLVNHVNAQISKDGMTAPYWLKLFLASTNAVSFVDGFEDNPKEMTEFLTTVVGLRDALEKQTSSTAALPEDTPPHQVLALIQLYLTQLPRPVFGGLMKSAIELGAVTDFFLDPPDSTSGGGALGGPGQD</sequence>
<feature type="compositionally biased region" description="Polar residues" evidence="1">
    <location>
        <begin position="40"/>
        <end position="56"/>
    </location>
</feature>
<evidence type="ECO:0000313" key="3">
    <source>
        <dbReference type="EMBL" id="KJE94327.1"/>
    </source>
</evidence>
<dbReference type="GO" id="GO:0007165">
    <property type="term" value="P:signal transduction"/>
    <property type="evidence" value="ECO:0007669"/>
    <property type="project" value="InterPro"/>
</dbReference>
<organism evidence="3 4">
    <name type="scientific">Capsaspora owczarzaki (strain ATCC 30864)</name>
    <dbReference type="NCBI Taxonomy" id="595528"/>
    <lineage>
        <taxon>Eukaryota</taxon>
        <taxon>Filasterea</taxon>
        <taxon>Capsaspora</taxon>
    </lineage>
</organism>
<dbReference type="InterPro" id="IPR000198">
    <property type="entry name" value="RhoGAP_dom"/>
</dbReference>
<dbReference type="Gene3D" id="1.10.555.10">
    <property type="entry name" value="Rho GTPase activation protein"/>
    <property type="match status" value="1"/>
</dbReference>
<feature type="region of interest" description="Disordered" evidence="1">
    <location>
        <begin position="1"/>
        <end position="169"/>
    </location>
</feature>
<accession>A0A0D2VT00</accession>
<evidence type="ECO:0000259" key="2">
    <source>
        <dbReference type="PROSITE" id="PS50238"/>
    </source>
</evidence>
<dbReference type="InParanoid" id="A0A0D2VT00"/>
<protein>
    <recommendedName>
        <fullName evidence="2">Rho-GAP domain-containing protein</fullName>
    </recommendedName>
</protein>
<feature type="compositionally biased region" description="Basic and acidic residues" evidence="1">
    <location>
        <begin position="134"/>
        <end position="167"/>
    </location>
</feature>
<dbReference type="AlphaFoldDB" id="A0A0D2VT00"/>
<dbReference type="Proteomes" id="UP000008743">
    <property type="component" value="Unassembled WGS sequence"/>
</dbReference>
<feature type="compositionally biased region" description="Low complexity" evidence="1">
    <location>
        <begin position="80"/>
        <end position="119"/>
    </location>
</feature>
<feature type="compositionally biased region" description="Polar residues" evidence="1">
    <location>
        <begin position="123"/>
        <end position="132"/>
    </location>
</feature>
<dbReference type="InterPro" id="IPR008936">
    <property type="entry name" value="Rho_GTPase_activation_prot"/>
</dbReference>
<proteinExistence type="predicted"/>
<name>A0A0D2VT00_CAPO3</name>
<feature type="domain" description="Rho-GAP" evidence="2">
    <location>
        <begin position="176"/>
        <end position="323"/>
    </location>
</feature>
<dbReference type="PhylomeDB" id="A0A0D2VT00"/>